<dbReference type="SUPFAM" id="SSF50249">
    <property type="entry name" value="Nucleic acid-binding proteins"/>
    <property type="match status" value="1"/>
</dbReference>
<dbReference type="EMBL" id="CP051298">
    <property type="protein sequence ID" value="QKD45162.1"/>
    <property type="molecule type" value="Genomic_DNA"/>
</dbReference>
<dbReference type="InterPro" id="IPR052513">
    <property type="entry name" value="Thioester_dehydratase-like"/>
</dbReference>
<dbReference type="Proteomes" id="UP000500755">
    <property type="component" value="Chromosome"/>
</dbReference>
<accession>A0A858ZX24</accession>
<reference evidence="2 3" key="1">
    <citation type="submission" date="2020-05" db="EMBL/GenBank/DDBJ databases">
        <title>Complete genome sequence of Alicycliphilus denitrificans DP3.</title>
        <authorList>
            <person name="Chen X."/>
        </authorList>
    </citation>
    <scope>NUCLEOTIDE SEQUENCE [LARGE SCALE GENOMIC DNA]</scope>
    <source>
        <strain evidence="2 3">DP3</strain>
    </source>
</reference>
<evidence type="ECO:0000259" key="1">
    <source>
        <dbReference type="Pfam" id="PF01796"/>
    </source>
</evidence>
<evidence type="ECO:0000313" key="2">
    <source>
        <dbReference type="EMBL" id="QKD45162.1"/>
    </source>
</evidence>
<gene>
    <name evidence="2" type="ORF">HF896_16785</name>
</gene>
<dbReference type="Pfam" id="PF01796">
    <property type="entry name" value="OB_ChsH2_C"/>
    <property type="match status" value="1"/>
</dbReference>
<evidence type="ECO:0000313" key="3">
    <source>
        <dbReference type="Proteomes" id="UP000500755"/>
    </source>
</evidence>
<proteinExistence type="predicted"/>
<dbReference type="RefSeq" id="WP_013520090.1">
    <property type="nucleotide sequence ID" value="NZ_CP051298.1"/>
</dbReference>
<dbReference type="InterPro" id="IPR002878">
    <property type="entry name" value="ChsH2_C"/>
</dbReference>
<protein>
    <recommendedName>
        <fullName evidence="1">ChsH2 C-terminal OB-fold domain-containing protein</fullName>
    </recommendedName>
</protein>
<dbReference type="PANTHER" id="PTHR34075">
    <property type="entry name" value="BLR3430 PROTEIN"/>
    <property type="match status" value="1"/>
</dbReference>
<dbReference type="InterPro" id="IPR012340">
    <property type="entry name" value="NA-bd_OB-fold"/>
</dbReference>
<feature type="domain" description="ChsH2 C-terminal OB-fold" evidence="1">
    <location>
        <begin position="57"/>
        <end position="115"/>
    </location>
</feature>
<dbReference type="AlphaFoldDB" id="A0A858ZX24"/>
<dbReference type="PANTHER" id="PTHR34075:SF5">
    <property type="entry name" value="BLR3430 PROTEIN"/>
    <property type="match status" value="1"/>
</dbReference>
<organism evidence="2 3">
    <name type="scientific">Alicycliphilus denitrificans</name>
    <dbReference type="NCBI Taxonomy" id="179636"/>
    <lineage>
        <taxon>Bacteria</taxon>
        <taxon>Pseudomonadati</taxon>
        <taxon>Pseudomonadota</taxon>
        <taxon>Betaproteobacteria</taxon>
        <taxon>Burkholderiales</taxon>
        <taxon>Comamonadaceae</taxon>
        <taxon>Alicycliphilus</taxon>
    </lineage>
</organism>
<name>A0A858ZX24_9BURK</name>
<sequence>MTETSPNVAERLATSPLEQYRAHLTQGHLAFQVDEDGRALFYPRVAAPVDYRGKLRWATSAGLGTVYATTFISPKGEPSYNVALIDMDEGFRLMSRVESIPADQVRIGMRVKVRIHPAEGDEGPYPVFDPLEAA</sequence>